<gene>
    <name evidence="2" type="ORF">GCM10009533_46870</name>
</gene>
<evidence type="ECO:0000313" key="3">
    <source>
        <dbReference type="Proteomes" id="UP001500729"/>
    </source>
</evidence>
<name>A0ABP3NE70_SACER</name>
<dbReference type="Pfam" id="PF11209">
    <property type="entry name" value="LmeA"/>
    <property type="match status" value="1"/>
</dbReference>
<dbReference type="Proteomes" id="UP001500729">
    <property type="component" value="Unassembled WGS sequence"/>
</dbReference>
<feature type="compositionally biased region" description="Polar residues" evidence="1">
    <location>
        <begin position="155"/>
        <end position="166"/>
    </location>
</feature>
<accession>A0ABP3NE70</accession>
<sequence length="271" mass="28412">MKKLAITLVIVIGLLVAADFGAAAIAEYQVSKKMRQELALNEDPSVRINGFPFLYQAAVGDFRDVRLAAQAVKVGQLSEVGIEADLHHARVSTPDVVAGKADRIQVDELVGRVKLKASDVGRFIGITDLTINPAPKDALTSEGGSSEGSGDADQSGPSSTVDRTRTTVQLDGSVNIAGEQTKVKVIAVLSLLNGQLKIEPRKLDIVTGSYGEIPLPEVFERSVLEQFNTSLDPGLLPFKVTPTAVGVERGALIVEGSAANVTIGPGGMTTG</sequence>
<evidence type="ECO:0000313" key="2">
    <source>
        <dbReference type="EMBL" id="GAA0542455.1"/>
    </source>
</evidence>
<feature type="region of interest" description="Disordered" evidence="1">
    <location>
        <begin position="135"/>
        <end position="166"/>
    </location>
</feature>
<protein>
    <submittedName>
        <fullName evidence="2">DUF2993 domain-containing protein</fullName>
    </submittedName>
</protein>
<comment type="caution">
    <text evidence="2">The sequence shown here is derived from an EMBL/GenBank/DDBJ whole genome shotgun (WGS) entry which is preliminary data.</text>
</comment>
<organism evidence="2 3">
    <name type="scientific">Saccharopolyspora erythraea</name>
    <name type="common">Streptomyces erythraeus</name>
    <dbReference type="NCBI Taxonomy" id="1836"/>
    <lineage>
        <taxon>Bacteria</taxon>
        <taxon>Bacillati</taxon>
        <taxon>Actinomycetota</taxon>
        <taxon>Actinomycetes</taxon>
        <taxon>Pseudonocardiales</taxon>
        <taxon>Pseudonocardiaceae</taxon>
        <taxon>Saccharopolyspora</taxon>
    </lineage>
</organism>
<dbReference type="EMBL" id="BAAAGS010000034">
    <property type="protein sequence ID" value="GAA0542455.1"/>
    <property type="molecule type" value="Genomic_DNA"/>
</dbReference>
<dbReference type="RefSeq" id="WP_009949188.1">
    <property type="nucleotide sequence ID" value="NZ_BAAAGS010000034.1"/>
</dbReference>
<keyword evidence="3" id="KW-1185">Reference proteome</keyword>
<proteinExistence type="predicted"/>
<dbReference type="InterPro" id="IPR021373">
    <property type="entry name" value="DUF2993"/>
</dbReference>
<evidence type="ECO:0000256" key="1">
    <source>
        <dbReference type="SAM" id="MobiDB-lite"/>
    </source>
</evidence>
<reference evidence="3" key="1">
    <citation type="journal article" date="2019" name="Int. J. Syst. Evol. Microbiol.">
        <title>The Global Catalogue of Microorganisms (GCM) 10K type strain sequencing project: providing services to taxonomists for standard genome sequencing and annotation.</title>
        <authorList>
            <consortium name="The Broad Institute Genomics Platform"/>
            <consortium name="The Broad Institute Genome Sequencing Center for Infectious Disease"/>
            <person name="Wu L."/>
            <person name="Ma J."/>
        </authorList>
    </citation>
    <scope>NUCLEOTIDE SEQUENCE [LARGE SCALE GENOMIC DNA]</scope>
    <source>
        <strain evidence="3">JCM 10303</strain>
    </source>
</reference>